<evidence type="ECO:0000259" key="8">
    <source>
        <dbReference type="Pfam" id="PF13742"/>
    </source>
</evidence>
<evidence type="ECO:0000313" key="10">
    <source>
        <dbReference type="Proteomes" id="UP000738431"/>
    </source>
</evidence>
<protein>
    <recommendedName>
        <fullName evidence="5">Exodeoxyribonuclease 7 large subunit</fullName>
        <ecNumber evidence="5">3.1.11.6</ecNumber>
    </recommendedName>
    <alternativeName>
        <fullName evidence="5">Exodeoxyribonuclease VII large subunit</fullName>
        <shortName evidence="5">Exonuclease VII large subunit</shortName>
    </alternativeName>
</protein>
<dbReference type="Pfam" id="PF02601">
    <property type="entry name" value="Exonuc_VII_L"/>
    <property type="match status" value="1"/>
</dbReference>
<gene>
    <name evidence="5 9" type="primary">xseA</name>
    <name evidence="9" type="ORF">K1X11_008990</name>
</gene>
<evidence type="ECO:0000256" key="2">
    <source>
        <dbReference type="ARBA" id="ARBA00022722"/>
    </source>
</evidence>
<evidence type="ECO:0000256" key="5">
    <source>
        <dbReference type="HAMAP-Rule" id="MF_00378"/>
    </source>
</evidence>
<dbReference type="InterPro" id="IPR025824">
    <property type="entry name" value="OB-fold_nuc-bd_dom"/>
</dbReference>
<keyword evidence="1 5" id="KW-0963">Cytoplasm</keyword>
<dbReference type="Proteomes" id="UP000738431">
    <property type="component" value="Chromosome"/>
</dbReference>
<comment type="catalytic activity">
    <reaction evidence="5 6">
        <text>Exonucleolytic cleavage in either 5'- to 3'- or 3'- to 5'-direction to yield nucleoside 5'-phosphates.</text>
        <dbReference type="EC" id="3.1.11.6"/>
    </reaction>
</comment>
<comment type="function">
    <text evidence="5">Bidirectionally degrades single-stranded DNA into large acid-insoluble oligonucleotides, which are then degraded further into small acid-soluble oligonucleotides.</text>
</comment>
<name>A0ABZ1CE82_9BACT</name>
<sequence length="435" mass="47908">MSWRDEGMEPLDLGREQPGADAESVSAFTRRVKVLLERNLNVGWVRGEVSNLRRQASGHVYFSLKDAGAQLTCVMFRGDAMRQTVQLRDGMQVILNGRVGVYEARGSYQLIVRTVVEDGVGRLQREFEALKRRLDAEGLFARERKRALPELPLRVGFVTSPTGAAVQDFMRIMVRRGWKGRLVVLPAKVQGVGAAEEVAAMIATAGRLACFDVLVVGRGGGSLEDLWAFNEEVVVRAVAACPVPVISAVGHEIDFTLSDFAADVRAETPSGAAELLSTAYGQQVDRLAIAGDGLRDGLRNVVEDARDRVKNLKSRLRLLTPRAQIEQGWLRRDDLANRLSAALTSAHREKRHALQSVTRAFATATPQRRVERESQRLLAMWKRLQAASPQSVLHRGFVIMRDADGKPVMQASDVQTGAGYEAEFSDGRAKLRGAE</sequence>
<dbReference type="Pfam" id="PF13742">
    <property type="entry name" value="tRNA_anti_2"/>
    <property type="match status" value="1"/>
</dbReference>
<dbReference type="PANTHER" id="PTHR30008">
    <property type="entry name" value="EXODEOXYRIBONUCLEASE 7 LARGE SUBUNIT"/>
    <property type="match status" value="1"/>
</dbReference>
<comment type="subunit">
    <text evidence="5">Heterooligomer composed of large and small subunits.</text>
</comment>
<keyword evidence="3 5" id="KW-0378">Hydrolase</keyword>
<dbReference type="GO" id="GO:0008855">
    <property type="term" value="F:exodeoxyribonuclease VII activity"/>
    <property type="evidence" value="ECO:0007669"/>
    <property type="project" value="UniProtKB-EC"/>
</dbReference>
<feature type="domain" description="OB-fold nucleic acid binding" evidence="8">
    <location>
        <begin position="24"/>
        <end position="115"/>
    </location>
</feature>
<evidence type="ECO:0000256" key="4">
    <source>
        <dbReference type="ARBA" id="ARBA00022839"/>
    </source>
</evidence>
<dbReference type="NCBIfam" id="TIGR00237">
    <property type="entry name" value="xseA"/>
    <property type="match status" value="1"/>
</dbReference>
<evidence type="ECO:0000256" key="6">
    <source>
        <dbReference type="RuleBase" id="RU004355"/>
    </source>
</evidence>
<evidence type="ECO:0000259" key="7">
    <source>
        <dbReference type="Pfam" id="PF02601"/>
    </source>
</evidence>
<dbReference type="EMBL" id="CP139781">
    <property type="protein sequence ID" value="WRQ89543.1"/>
    <property type="molecule type" value="Genomic_DNA"/>
</dbReference>
<keyword evidence="10" id="KW-1185">Reference proteome</keyword>
<comment type="subcellular location">
    <subcellularLocation>
        <location evidence="5 6">Cytoplasm</location>
    </subcellularLocation>
</comment>
<accession>A0ABZ1CE82</accession>
<evidence type="ECO:0000256" key="3">
    <source>
        <dbReference type="ARBA" id="ARBA00022801"/>
    </source>
</evidence>
<dbReference type="InterPro" id="IPR020579">
    <property type="entry name" value="Exonuc_VII_lsu_C"/>
</dbReference>
<evidence type="ECO:0000256" key="1">
    <source>
        <dbReference type="ARBA" id="ARBA00022490"/>
    </source>
</evidence>
<proteinExistence type="inferred from homology"/>
<dbReference type="HAMAP" id="MF_00378">
    <property type="entry name" value="Exonuc_7_L"/>
    <property type="match status" value="1"/>
</dbReference>
<reference evidence="9 10" key="1">
    <citation type="submission" date="2023-12" db="EMBL/GenBank/DDBJ databases">
        <title>Description of an unclassified Opitutus bacterium of Verrucomicrobiota.</title>
        <authorList>
            <person name="Zhang D.-F."/>
        </authorList>
    </citation>
    <scope>NUCLEOTIDE SEQUENCE [LARGE SCALE GENOMIC DNA]</scope>
    <source>
        <strain evidence="9 10">WL0086</strain>
    </source>
</reference>
<keyword evidence="2 5" id="KW-0540">Nuclease</keyword>
<comment type="similarity">
    <text evidence="5 6">Belongs to the XseA family.</text>
</comment>
<evidence type="ECO:0000313" key="9">
    <source>
        <dbReference type="EMBL" id="WRQ89543.1"/>
    </source>
</evidence>
<feature type="domain" description="Exonuclease VII large subunit C-terminal" evidence="7">
    <location>
        <begin position="139"/>
        <end position="431"/>
    </location>
</feature>
<dbReference type="CDD" id="cd04489">
    <property type="entry name" value="ExoVII_LU_OBF"/>
    <property type="match status" value="1"/>
</dbReference>
<dbReference type="InterPro" id="IPR003753">
    <property type="entry name" value="Exonuc_VII_L"/>
</dbReference>
<dbReference type="RefSeq" id="WP_221029770.1">
    <property type="nucleotide sequence ID" value="NZ_CP139781.1"/>
</dbReference>
<organism evidence="9 10">
    <name type="scientific">Actomonas aquatica</name>
    <dbReference type="NCBI Taxonomy" id="2866162"/>
    <lineage>
        <taxon>Bacteria</taxon>
        <taxon>Pseudomonadati</taxon>
        <taxon>Verrucomicrobiota</taxon>
        <taxon>Opitutia</taxon>
        <taxon>Opitutales</taxon>
        <taxon>Opitutaceae</taxon>
        <taxon>Actomonas</taxon>
    </lineage>
</organism>
<keyword evidence="4 5" id="KW-0269">Exonuclease</keyword>
<dbReference type="PANTHER" id="PTHR30008:SF0">
    <property type="entry name" value="EXODEOXYRIBONUCLEASE 7 LARGE SUBUNIT"/>
    <property type="match status" value="1"/>
</dbReference>
<dbReference type="EC" id="3.1.11.6" evidence="5"/>